<keyword evidence="5" id="KW-0067">ATP-binding</keyword>
<name>A0A0P6Y237_9CHLR</name>
<dbReference type="EMBL" id="LGCM01000065">
    <property type="protein sequence ID" value="KPL75733.1"/>
    <property type="molecule type" value="Genomic_DNA"/>
</dbReference>
<dbReference type="InterPro" id="IPR017871">
    <property type="entry name" value="ABC_transporter-like_CS"/>
</dbReference>
<gene>
    <name evidence="9" type="ORF">ADN01_18090</name>
</gene>
<dbReference type="AlphaFoldDB" id="A0A0P6Y237"/>
<dbReference type="SUPFAM" id="SSF52540">
    <property type="entry name" value="P-loop containing nucleoside triphosphate hydrolases"/>
    <property type="match status" value="1"/>
</dbReference>
<dbReference type="STRING" id="229921.ADN01_18090"/>
<keyword evidence="7" id="KW-0472">Membrane</keyword>
<protein>
    <recommendedName>
        <fullName evidence="8">ABC transporter domain-containing protein</fullName>
    </recommendedName>
</protein>
<keyword evidence="4" id="KW-0547">Nucleotide-binding</keyword>
<dbReference type="PANTHER" id="PTHR43582">
    <property type="entry name" value="LINEARMYCIN RESISTANCE ATP-BINDING PROTEIN LNRL"/>
    <property type="match status" value="1"/>
</dbReference>
<evidence type="ECO:0000256" key="3">
    <source>
        <dbReference type="ARBA" id="ARBA00022692"/>
    </source>
</evidence>
<dbReference type="Proteomes" id="UP000050501">
    <property type="component" value="Unassembled WGS sequence"/>
</dbReference>
<comment type="subcellular location">
    <subcellularLocation>
        <location evidence="1">Membrane</location>
        <topology evidence="1">Multi-pass membrane protein</topology>
    </subcellularLocation>
</comment>
<dbReference type="PANTHER" id="PTHR43582:SF2">
    <property type="entry name" value="LINEARMYCIN RESISTANCE ATP-BINDING PROTEIN LNRL"/>
    <property type="match status" value="1"/>
</dbReference>
<dbReference type="InterPro" id="IPR003439">
    <property type="entry name" value="ABC_transporter-like_ATP-bd"/>
</dbReference>
<organism evidence="9 10">
    <name type="scientific">Levilinea saccharolytica</name>
    <dbReference type="NCBI Taxonomy" id="229921"/>
    <lineage>
        <taxon>Bacteria</taxon>
        <taxon>Bacillati</taxon>
        <taxon>Chloroflexota</taxon>
        <taxon>Anaerolineae</taxon>
        <taxon>Anaerolineales</taxon>
        <taxon>Anaerolineaceae</taxon>
        <taxon>Levilinea</taxon>
    </lineage>
</organism>
<dbReference type="InterPro" id="IPR027417">
    <property type="entry name" value="P-loop_NTPase"/>
</dbReference>
<dbReference type="GO" id="GO:0016887">
    <property type="term" value="F:ATP hydrolysis activity"/>
    <property type="evidence" value="ECO:0007669"/>
    <property type="project" value="InterPro"/>
</dbReference>
<reference evidence="9 10" key="1">
    <citation type="submission" date="2015-07" db="EMBL/GenBank/DDBJ databases">
        <title>Genome sequence of Levilinea saccharolytica DSM 16555.</title>
        <authorList>
            <person name="Hemp J."/>
            <person name="Ward L.M."/>
            <person name="Pace L.A."/>
            <person name="Fischer W.W."/>
        </authorList>
    </citation>
    <scope>NUCLEOTIDE SEQUENCE [LARGE SCALE GENOMIC DNA]</scope>
    <source>
        <strain evidence="9 10">KIBI-1</strain>
    </source>
</reference>
<keyword evidence="6" id="KW-1133">Transmembrane helix</keyword>
<keyword evidence="3" id="KW-0812">Transmembrane</keyword>
<feature type="domain" description="ABC transporter" evidence="8">
    <location>
        <begin position="6"/>
        <end position="235"/>
    </location>
</feature>
<proteinExistence type="predicted"/>
<evidence type="ECO:0000259" key="8">
    <source>
        <dbReference type="PROSITE" id="PS50893"/>
    </source>
</evidence>
<dbReference type="CDD" id="cd03263">
    <property type="entry name" value="ABC_subfamily_A"/>
    <property type="match status" value="1"/>
</dbReference>
<evidence type="ECO:0000256" key="7">
    <source>
        <dbReference type="ARBA" id="ARBA00023136"/>
    </source>
</evidence>
<dbReference type="Pfam" id="PF00005">
    <property type="entry name" value="ABC_tran"/>
    <property type="match status" value="1"/>
</dbReference>
<dbReference type="Gene3D" id="3.40.50.300">
    <property type="entry name" value="P-loop containing nucleotide triphosphate hydrolases"/>
    <property type="match status" value="1"/>
</dbReference>
<evidence type="ECO:0000313" key="9">
    <source>
        <dbReference type="EMBL" id="KPL75733.1"/>
    </source>
</evidence>
<keyword evidence="10" id="KW-1185">Reference proteome</keyword>
<evidence type="ECO:0000256" key="1">
    <source>
        <dbReference type="ARBA" id="ARBA00004141"/>
    </source>
</evidence>
<evidence type="ECO:0000256" key="2">
    <source>
        <dbReference type="ARBA" id="ARBA00022448"/>
    </source>
</evidence>
<dbReference type="PROSITE" id="PS50893">
    <property type="entry name" value="ABC_TRANSPORTER_2"/>
    <property type="match status" value="1"/>
</dbReference>
<sequence>MTDCMLQTRGLSKRYGAVLAVDRLTLDVPRGEIFGFLGPNGAGKTTSIHMMVGLLEPSEGDVLIEGRSLRTQRAEVLRSLGVCPQENILWEKLTCLEQLEFVGANYGLPNQQARKNGAALLGELGLSAKANELAGRLSGGMKRRLNLALALVHDPQIVFLDEPEAGLDPQSRVLVREVIHRLAQHKTVVLTTHNMDEAERLASRVAIMDHGRLLVVDTPDGLKRSLGADELLEIELDWPGGEEASQRLLDCLQARFPGAQLANGRLSLRGAHLAEQLSDVLDGIHACGGRAGNIHMRAVTLEDVFLSLTGRGLRE</sequence>
<dbReference type="FunFam" id="3.40.50.300:FF:000335">
    <property type="entry name" value="ATP binding cassette subfamily A member 5"/>
    <property type="match status" value="1"/>
</dbReference>
<keyword evidence="2" id="KW-0813">Transport</keyword>
<accession>A0A0P6Y237</accession>
<dbReference type="PATRIC" id="fig|229921.5.peg.254"/>
<evidence type="ECO:0000313" key="10">
    <source>
        <dbReference type="Proteomes" id="UP000050501"/>
    </source>
</evidence>
<dbReference type="SMART" id="SM00382">
    <property type="entry name" value="AAA"/>
    <property type="match status" value="1"/>
</dbReference>
<evidence type="ECO:0000256" key="5">
    <source>
        <dbReference type="ARBA" id="ARBA00022840"/>
    </source>
</evidence>
<evidence type="ECO:0000256" key="4">
    <source>
        <dbReference type="ARBA" id="ARBA00022741"/>
    </source>
</evidence>
<dbReference type="PROSITE" id="PS00211">
    <property type="entry name" value="ABC_TRANSPORTER_1"/>
    <property type="match status" value="1"/>
</dbReference>
<comment type="caution">
    <text evidence="9">The sequence shown here is derived from an EMBL/GenBank/DDBJ whole genome shotgun (WGS) entry which is preliminary data.</text>
</comment>
<dbReference type="OrthoDB" id="9767778at2"/>
<dbReference type="InterPro" id="IPR003593">
    <property type="entry name" value="AAA+_ATPase"/>
</dbReference>
<dbReference type="GO" id="GO:0005524">
    <property type="term" value="F:ATP binding"/>
    <property type="evidence" value="ECO:0007669"/>
    <property type="project" value="UniProtKB-KW"/>
</dbReference>
<evidence type="ECO:0000256" key="6">
    <source>
        <dbReference type="ARBA" id="ARBA00022989"/>
    </source>
</evidence>
<dbReference type="GO" id="GO:0016020">
    <property type="term" value="C:membrane"/>
    <property type="evidence" value="ECO:0007669"/>
    <property type="project" value="UniProtKB-SubCell"/>
</dbReference>